<organism evidence="13 14">
    <name type="scientific">Pseudomonas linyingensis</name>
    <dbReference type="NCBI Taxonomy" id="915471"/>
    <lineage>
        <taxon>Bacteria</taxon>
        <taxon>Pseudomonadati</taxon>
        <taxon>Pseudomonadota</taxon>
        <taxon>Gammaproteobacteria</taxon>
        <taxon>Pseudomonadales</taxon>
        <taxon>Pseudomonadaceae</taxon>
        <taxon>Pseudomonas</taxon>
    </lineage>
</organism>
<dbReference type="SMART" id="SM00304">
    <property type="entry name" value="HAMP"/>
    <property type="match status" value="1"/>
</dbReference>
<evidence type="ECO:0000256" key="1">
    <source>
        <dbReference type="ARBA" id="ARBA00004651"/>
    </source>
</evidence>
<feature type="transmembrane region" description="Helical" evidence="10">
    <location>
        <begin position="190"/>
        <end position="210"/>
    </location>
</feature>
<dbReference type="FunFam" id="1.10.287.950:FF:000001">
    <property type="entry name" value="Methyl-accepting chemotaxis sensory transducer"/>
    <property type="match status" value="1"/>
</dbReference>
<keyword evidence="3" id="KW-0488">Methylation</keyword>
<comment type="subcellular location">
    <subcellularLocation>
        <location evidence="1">Cell membrane</location>
        <topology evidence="1">Multi-pass membrane protein</topology>
    </subcellularLocation>
</comment>
<keyword evidence="5 10" id="KW-1133">Transmembrane helix</keyword>
<evidence type="ECO:0000256" key="3">
    <source>
        <dbReference type="ARBA" id="ARBA00022481"/>
    </source>
</evidence>
<evidence type="ECO:0000256" key="5">
    <source>
        <dbReference type="ARBA" id="ARBA00022989"/>
    </source>
</evidence>
<dbReference type="GO" id="GO:0005886">
    <property type="term" value="C:plasma membrane"/>
    <property type="evidence" value="ECO:0007669"/>
    <property type="project" value="UniProtKB-SubCell"/>
</dbReference>
<dbReference type="InterPro" id="IPR051310">
    <property type="entry name" value="MCP_chemotaxis"/>
</dbReference>
<dbReference type="GO" id="GO:0006935">
    <property type="term" value="P:chemotaxis"/>
    <property type="evidence" value="ECO:0007669"/>
    <property type="project" value="InterPro"/>
</dbReference>
<evidence type="ECO:0000256" key="4">
    <source>
        <dbReference type="ARBA" id="ARBA00022692"/>
    </source>
</evidence>
<sequence>MLSRLKIGARLGVAFGSIALLLAAATAVGLYGLEAQRRTANQMLQVDVALSHNAAEVRRLSLEGRRAEKDIFLNVNNPQAVRTYKQRWDDSQQALADTLKEGAALAPDEELRELYLKSGSLLDAYNSGFTGVFVRIDAGEITDPSIADMVFGQFNDEIQQLDELAAAIDQAAITRVGGASDQIAQQHRNALVGLLSFAALALLIAVIMAVRITRSIAVPLHHALEATRRVAEGDLTQTIFGNPNDETGLLLEAMSETNQKLSALVSSLHDSSEQVFTGAHEVFLGSQELSARTDEQVAALQQTASSMEQITALVQQNSESTEQANRLAASAARTAESGGRDVEQSIQLMQELATSSQKINDIITVIDTIAFQTNILALNASVEAARAGEQGRGFAVVAAEVRMLASRSAASANEIRTLIEETGSKITHGVRQAEHSGQTIRETVISIRQLSSLMQEIASATREQSAGIGQINTAINQLDSTTQQNATLVEQSRAAVAALENQAGRMKELVATFKTDATASRAELQATEPARRSQPRTLPAEAVPREAMWATL</sequence>
<dbReference type="Pfam" id="PF00672">
    <property type="entry name" value="HAMP"/>
    <property type="match status" value="1"/>
</dbReference>
<dbReference type="PROSITE" id="PS50111">
    <property type="entry name" value="CHEMOTAXIS_TRANSDUC_2"/>
    <property type="match status" value="1"/>
</dbReference>
<dbReference type="AlphaFoldDB" id="A0A1H6YRY1"/>
<dbReference type="OrthoDB" id="9795078at2"/>
<evidence type="ECO:0000313" key="14">
    <source>
        <dbReference type="Proteomes" id="UP000242930"/>
    </source>
</evidence>
<dbReference type="InterPro" id="IPR004090">
    <property type="entry name" value="Chemotax_Me-accpt_rcpt"/>
</dbReference>
<dbReference type="Gene3D" id="1.10.287.950">
    <property type="entry name" value="Methyl-accepting chemotaxis protein"/>
    <property type="match status" value="1"/>
</dbReference>
<dbReference type="Pfam" id="PF00015">
    <property type="entry name" value="MCPsignal"/>
    <property type="match status" value="1"/>
</dbReference>
<evidence type="ECO:0000313" key="13">
    <source>
        <dbReference type="EMBL" id="SEJ39485.1"/>
    </source>
</evidence>
<dbReference type="EMBL" id="FNZE01000008">
    <property type="protein sequence ID" value="SEJ39485.1"/>
    <property type="molecule type" value="Genomic_DNA"/>
</dbReference>
<dbReference type="PRINTS" id="PR00260">
    <property type="entry name" value="CHEMTRNSDUCR"/>
</dbReference>
<keyword evidence="2" id="KW-1003">Cell membrane</keyword>
<evidence type="ECO:0000256" key="7">
    <source>
        <dbReference type="ARBA" id="ARBA00023224"/>
    </source>
</evidence>
<dbReference type="GO" id="GO:0004888">
    <property type="term" value="F:transmembrane signaling receptor activity"/>
    <property type="evidence" value="ECO:0007669"/>
    <property type="project" value="InterPro"/>
</dbReference>
<proteinExistence type="inferred from homology"/>
<name>A0A1H6YRY1_9PSED</name>
<feature type="domain" description="Methyl-accepting transducer" evidence="11">
    <location>
        <begin position="271"/>
        <end position="500"/>
    </location>
</feature>
<reference evidence="14" key="1">
    <citation type="submission" date="2016-10" db="EMBL/GenBank/DDBJ databases">
        <authorList>
            <person name="Varghese N."/>
            <person name="Submissions S."/>
        </authorList>
    </citation>
    <scope>NUCLEOTIDE SEQUENCE [LARGE SCALE GENOMIC DNA]</scope>
    <source>
        <strain evidence="14">LMG 25967</strain>
    </source>
</reference>
<evidence type="ECO:0000256" key="8">
    <source>
        <dbReference type="ARBA" id="ARBA00029447"/>
    </source>
</evidence>
<dbReference type="CDD" id="cd06225">
    <property type="entry name" value="HAMP"/>
    <property type="match status" value="1"/>
</dbReference>
<gene>
    <name evidence="13" type="ORF">SAMN05216201_10822</name>
</gene>
<keyword evidence="7 9" id="KW-0807">Transducer</keyword>
<dbReference type="InterPro" id="IPR003660">
    <property type="entry name" value="HAMP_dom"/>
</dbReference>
<evidence type="ECO:0000256" key="2">
    <source>
        <dbReference type="ARBA" id="ARBA00022475"/>
    </source>
</evidence>
<protein>
    <submittedName>
        <fullName evidence="13">Methyl-accepting chemotaxis protein</fullName>
    </submittedName>
</protein>
<keyword evidence="6 10" id="KW-0472">Membrane</keyword>
<feature type="domain" description="HAMP" evidence="12">
    <location>
        <begin position="214"/>
        <end position="266"/>
    </location>
</feature>
<comment type="similarity">
    <text evidence="8">Belongs to the methyl-accepting chemotaxis (MCP) protein family.</text>
</comment>
<dbReference type="InterPro" id="IPR004089">
    <property type="entry name" value="MCPsignal_dom"/>
</dbReference>
<dbReference type="Proteomes" id="UP000242930">
    <property type="component" value="Unassembled WGS sequence"/>
</dbReference>
<accession>A0A1H6YRY1</accession>
<dbReference type="STRING" id="915471.SAMN05216201_10822"/>
<dbReference type="SMART" id="SM00283">
    <property type="entry name" value="MA"/>
    <property type="match status" value="1"/>
</dbReference>
<dbReference type="RefSeq" id="WP_090310875.1">
    <property type="nucleotide sequence ID" value="NZ_FNZE01000008.1"/>
</dbReference>
<keyword evidence="4 10" id="KW-0812">Transmembrane</keyword>
<dbReference type="PANTHER" id="PTHR43531">
    <property type="entry name" value="PROTEIN ICFG"/>
    <property type="match status" value="1"/>
</dbReference>
<dbReference type="PROSITE" id="PS50885">
    <property type="entry name" value="HAMP"/>
    <property type="match status" value="1"/>
</dbReference>
<evidence type="ECO:0000259" key="12">
    <source>
        <dbReference type="PROSITE" id="PS50885"/>
    </source>
</evidence>
<evidence type="ECO:0000256" key="10">
    <source>
        <dbReference type="SAM" id="Phobius"/>
    </source>
</evidence>
<evidence type="ECO:0000256" key="9">
    <source>
        <dbReference type="PROSITE-ProRule" id="PRU00284"/>
    </source>
</evidence>
<keyword evidence="14" id="KW-1185">Reference proteome</keyword>
<evidence type="ECO:0000256" key="6">
    <source>
        <dbReference type="ARBA" id="ARBA00023136"/>
    </source>
</evidence>
<dbReference type="GO" id="GO:0007165">
    <property type="term" value="P:signal transduction"/>
    <property type="evidence" value="ECO:0007669"/>
    <property type="project" value="UniProtKB-KW"/>
</dbReference>
<evidence type="ECO:0000259" key="11">
    <source>
        <dbReference type="PROSITE" id="PS50111"/>
    </source>
</evidence>
<dbReference type="SUPFAM" id="SSF58104">
    <property type="entry name" value="Methyl-accepting chemotaxis protein (MCP) signaling domain"/>
    <property type="match status" value="1"/>
</dbReference>
<dbReference type="CDD" id="cd11386">
    <property type="entry name" value="MCP_signal"/>
    <property type="match status" value="1"/>
</dbReference>
<dbReference type="PANTHER" id="PTHR43531:SF14">
    <property type="entry name" value="METHYL-ACCEPTING CHEMOTAXIS PROTEIN I-RELATED"/>
    <property type="match status" value="1"/>
</dbReference>